<evidence type="ECO:0000313" key="1">
    <source>
        <dbReference type="EMBL" id="KTC94142.1"/>
    </source>
</evidence>
<dbReference type="Gene3D" id="1.25.40.20">
    <property type="entry name" value="Ankyrin repeat-containing domain"/>
    <property type="match status" value="1"/>
</dbReference>
<dbReference type="SUPFAM" id="SSF140860">
    <property type="entry name" value="Pseudo ankyrin repeat-like"/>
    <property type="match status" value="1"/>
</dbReference>
<dbReference type="OrthoDB" id="5647295at2"/>
<dbReference type="STRING" id="448.Lery_2309"/>
<dbReference type="PATRIC" id="fig|448.7.peg.2428"/>
<reference evidence="1 2" key="1">
    <citation type="submission" date="2015-11" db="EMBL/GenBank/DDBJ databases">
        <title>Genomic analysis of 38 Legionella species identifies large and diverse effector repertoires.</title>
        <authorList>
            <person name="Burstein D."/>
            <person name="Amaro F."/>
            <person name="Zusman T."/>
            <person name="Lifshitz Z."/>
            <person name="Cohen O."/>
            <person name="Gilbert J.A."/>
            <person name="Pupko T."/>
            <person name="Shuman H.A."/>
            <person name="Segal G."/>
        </authorList>
    </citation>
    <scope>NUCLEOTIDE SEQUENCE [LARGE SCALE GENOMIC DNA]</scope>
    <source>
        <strain evidence="1 2">SE-32A-C8</strain>
    </source>
</reference>
<evidence type="ECO:0000313" key="2">
    <source>
        <dbReference type="Proteomes" id="UP000054773"/>
    </source>
</evidence>
<organism evidence="1 2">
    <name type="scientific">Legionella erythra</name>
    <dbReference type="NCBI Taxonomy" id="448"/>
    <lineage>
        <taxon>Bacteria</taxon>
        <taxon>Pseudomonadati</taxon>
        <taxon>Pseudomonadota</taxon>
        <taxon>Gammaproteobacteria</taxon>
        <taxon>Legionellales</taxon>
        <taxon>Legionellaceae</taxon>
        <taxon>Legionella</taxon>
    </lineage>
</organism>
<keyword evidence="2" id="KW-1185">Reference proteome</keyword>
<dbReference type="Proteomes" id="UP000054773">
    <property type="component" value="Unassembled WGS sequence"/>
</dbReference>
<dbReference type="RefSeq" id="WP_058527432.1">
    <property type="nucleotide sequence ID" value="NZ_CAAAHY010000006.1"/>
</dbReference>
<gene>
    <name evidence="1" type="ORF">Lery_2309</name>
</gene>
<proteinExistence type="predicted"/>
<protein>
    <submittedName>
        <fullName evidence="1">Ankyrin repeats (3 copies)</fullName>
    </submittedName>
</protein>
<comment type="caution">
    <text evidence="1">The sequence shown here is derived from an EMBL/GenBank/DDBJ whole genome shotgun (WGS) entry which is preliminary data.</text>
</comment>
<name>A0A0W0TEY9_LEGER</name>
<accession>A0A0W0TEY9</accession>
<dbReference type="EMBL" id="LNYA01000034">
    <property type="protein sequence ID" value="KTC94142.1"/>
    <property type="molecule type" value="Genomic_DNA"/>
</dbReference>
<sequence>MRTCLNSTGKKNQGDKLHLLTYALWQGNLQLFERLLQAYESQCTSDSQKKAFKDYIGKEFHFLMKAAECRNAACLRSVFELYKKYAIDYSTLSGTQRMDLLRKISEKGDIDCLKTLRAYLPALPLNDLCEALRVASEHDRQSIVQFWLNEIEEFNKATLTPDNTKAKNLSLKSIQKLSLPTFKQLLKFGFRVHESMIPQLLKRKDRRFFEAWLEYTPNTDRYRDLIEGPAPVLSQGLDLNIFQVLCRYGRNELIEKNWTAEAHSFGGDALVFACDTGNQALVTFLVDKGFRLDTEHAVKALKAAMANFEFDRVRAVLTVPLDTVEFFTEANKPLIHQLIAAHEIDFILRAWKKLGPAQKQDYLLHAVSIGSRPFFEKIAARYPLFSSLFIDVLLDVYKQNQQYTQVLDAAIHLADSLKTTHFAECFQKLIDPFNQRIHSRIKTDDPSAEKAFLTEARQSIGGLIALLIHAIEHHQFAFALKLMSFVHLTNDEQEQILVKAYARKETAILEFMLENYRSFRTHSKNYFNLEAQKEYGLLAKLLEGEQTLDPVVYMALLKRAVARHDEQIIALLSRHINTAYRAQGSPVYDAIIQGNVPGVLLLLKYGARIHEHPLPSALFTLAIQQPTADLLHALLQQNDFLTYFNQELGENLDRLFHHATPAVLLYAVNKVNMTEKYQEFLYHALTHDDVALFRRLKKEQQFHNMDLNKLFALACEHQACAVVNELLATPLAFDNRKALHGQLDKLFGVTSPQSDINAQAIYDRVYPKALYRLYELVKTERYRPFAALHTSIYTLIGDDGLLKASQIRTEHRKGLLRSRLISNALDRGDQVILNELLQQLEEKPPVNQEVMDIFAANLQKPLILGVLLDHFPLDKVIKEALIQKRGSILVTLLSGKPASILSAETLELLKQHSDLLLSALFEKAKRELTTDPRAQLNALLIPDSPLALAQALNHQGPAIKKMITVIQDLMIEGKHDLHMHFYDFQLEKKILDGFAAMEDIQPLIDQWVIKLPVYATRREVEDNLSRDALELLKQSEAQDAVRQIRSHFKNHDLTPHGFDEKKHLIALFEALETIEAKEQKKQSAVNQGHTVTQGEALPQPPETLVIEEEAVPVSQSANEKPCLNALFKQLDNYKQDRARYGQTRHAIPWFQYTKDDKTRAVTNLAAALVSPDKGINLHDEGVLFDGSLYTRLDAFITTHGTELARELQCPTAIGSLSDLIDFLNTRSPVASLINILEQYCTVRDTQPECYHWSIFSQFTGTEKKAAARRLIDRLKGGDTQLSERDVAALDQGSLGKELEKFIELYGPALEKRFNHAVYSLYDLIEAGSAKVTP</sequence>
<dbReference type="InterPro" id="IPR036770">
    <property type="entry name" value="Ankyrin_rpt-contain_sf"/>
</dbReference>